<protein>
    <recommendedName>
        <fullName evidence="8">TGS domain-containing protein</fullName>
    </recommendedName>
</protein>
<evidence type="ECO:0000256" key="3">
    <source>
        <dbReference type="SAM" id="Coils"/>
    </source>
</evidence>
<evidence type="ECO:0000259" key="6">
    <source>
        <dbReference type="PROSITE" id="PS51880"/>
    </source>
</evidence>
<dbReference type="SUPFAM" id="SSF55021">
    <property type="entry name" value="ACT-like"/>
    <property type="match status" value="1"/>
</dbReference>
<dbReference type="SMART" id="SM00471">
    <property type="entry name" value="HDc"/>
    <property type="match status" value="1"/>
</dbReference>
<dbReference type="Gene3D" id="3.10.20.30">
    <property type="match status" value="1"/>
</dbReference>
<dbReference type="CDD" id="cd04876">
    <property type="entry name" value="ACT_RelA-SpoT"/>
    <property type="match status" value="1"/>
</dbReference>
<dbReference type="PROSITE" id="PS51671">
    <property type="entry name" value="ACT"/>
    <property type="match status" value="1"/>
</dbReference>
<dbReference type="Gene3D" id="3.30.460.10">
    <property type="entry name" value="Beta Polymerase, domain 2"/>
    <property type="match status" value="1"/>
</dbReference>
<dbReference type="PANTHER" id="PTHR21262">
    <property type="entry name" value="GUANOSINE-3',5'-BIS DIPHOSPHATE 3'-PYROPHOSPHOHYDROLASE"/>
    <property type="match status" value="1"/>
</dbReference>
<dbReference type="NCBIfam" id="TIGR00691">
    <property type="entry name" value="spoT_relA"/>
    <property type="match status" value="1"/>
</dbReference>
<evidence type="ECO:0008006" key="8">
    <source>
        <dbReference type="Google" id="ProtNLM"/>
    </source>
</evidence>
<dbReference type="InterPro" id="IPR012675">
    <property type="entry name" value="Beta-grasp_dom_sf"/>
</dbReference>
<dbReference type="FunFam" id="1.10.3210.10:FF:000001">
    <property type="entry name" value="GTP pyrophosphokinase RelA"/>
    <property type="match status" value="1"/>
</dbReference>
<dbReference type="Pfam" id="PF13291">
    <property type="entry name" value="ACT_4"/>
    <property type="match status" value="1"/>
</dbReference>
<dbReference type="CDD" id="cd00077">
    <property type="entry name" value="HDc"/>
    <property type="match status" value="1"/>
</dbReference>
<dbReference type="PANTHER" id="PTHR21262:SF31">
    <property type="entry name" value="GTP PYROPHOSPHOKINASE"/>
    <property type="match status" value="1"/>
</dbReference>
<dbReference type="Gene3D" id="1.10.3210.10">
    <property type="entry name" value="Hypothetical protein af1432"/>
    <property type="match status" value="1"/>
</dbReference>
<dbReference type="CDD" id="cd05399">
    <property type="entry name" value="NT_Rel-Spo_like"/>
    <property type="match status" value="1"/>
</dbReference>
<dbReference type="FunFam" id="3.30.460.10:FF:000001">
    <property type="entry name" value="GTP pyrophosphokinase RelA"/>
    <property type="match status" value="1"/>
</dbReference>
<accession>A0A381N8Z9</accession>
<evidence type="ECO:0000256" key="1">
    <source>
        <dbReference type="ARBA" id="ARBA00007476"/>
    </source>
</evidence>
<organism evidence="7">
    <name type="scientific">marine metagenome</name>
    <dbReference type="NCBI Taxonomy" id="408172"/>
    <lineage>
        <taxon>unclassified sequences</taxon>
        <taxon>metagenomes</taxon>
        <taxon>ecological metagenomes</taxon>
    </lineage>
</organism>
<dbReference type="InterPro" id="IPR004095">
    <property type="entry name" value="TGS"/>
</dbReference>
<dbReference type="InterPro" id="IPR007685">
    <property type="entry name" value="RelA_SpoT"/>
</dbReference>
<dbReference type="GO" id="GO:0015969">
    <property type="term" value="P:guanosine tetraphosphate metabolic process"/>
    <property type="evidence" value="ECO:0007669"/>
    <property type="project" value="InterPro"/>
</dbReference>
<reference evidence="7" key="1">
    <citation type="submission" date="2018-05" db="EMBL/GenBank/DDBJ databases">
        <authorList>
            <person name="Lanie J.A."/>
            <person name="Ng W.-L."/>
            <person name="Kazmierczak K.M."/>
            <person name="Andrzejewski T.M."/>
            <person name="Davidsen T.M."/>
            <person name="Wayne K.J."/>
            <person name="Tettelin H."/>
            <person name="Glass J.I."/>
            <person name="Rusch D."/>
            <person name="Podicherti R."/>
            <person name="Tsui H.-C.T."/>
            <person name="Winkler M.E."/>
        </authorList>
    </citation>
    <scope>NUCLEOTIDE SEQUENCE</scope>
</reference>
<feature type="domain" description="HD" evidence="5">
    <location>
        <begin position="76"/>
        <end position="188"/>
    </location>
</feature>
<evidence type="ECO:0000313" key="7">
    <source>
        <dbReference type="EMBL" id="SUZ50985.1"/>
    </source>
</evidence>
<dbReference type="Gene3D" id="3.30.70.260">
    <property type="match status" value="1"/>
</dbReference>
<evidence type="ECO:0000259" key="4">
    <source>
        <dbReference type="PROSITE" id="PS51671"/>
    </source>
</evidence>
<dbReference type="SMART" id="SM00954">
    <property type="entry name" value="RelA_SpoT"/>
    <property type="match status" value="1"/>
</dbReference>
<dbReference type="InterPro" id="IPR045865">
    <property type="entry name" value="ACT-like_dom_sf"/>
</dbReference>
<evidence type="ECO:0000256" key="2">
    <source>
        <dbReference type="ARBA" id="ARBA00025704"/>
    </source>
</evidence>
<feature type="domain" description="TGS" evidence="6">
    <location>
        <begin position="432"/>
        <end position="493"/>
    </location>
</feature>
<dbReference type="Pfam" id="PF13328">
    <property type="entry name" value="HD_4"/>
    <property type="match status" value="1"/>
</dbReference>
<dbReference type="PROSITE" id="PS51880">
    <property type="entry name" value="TGS"/>
    <property type="match status" value="1"/>
</dbReference>
<dbReference type="EMBL" id="UINC01000199">
    <property type="protein sequence ID" value="SUZ50985.1"/>
    <property type="molecule type" value="Genomic_DNA"/>
</dbReference>
<feature type="domain" description="ACT" evidence="4">
    <location>
        <begin position="682"/>
        <end position="759"/>
    </location>
</feature>
<comment type="pathway">
    <text evidence="2">Purine metabolism.</text>
</comment>
<feature type="coiled-coil region" evidence="3">
    <location>
        <begin position="531"/>
        <end position="558"/>
    </location>
</feature>
<proteinExistence type="inferred from homology"/>
<dbReference type="InterPro" id="IPR033655">
    <property type="entry name" value="TGS_RelA/SpoT"/>
</dbReference>
<comment type="similarity">
    <text evidence="1">Belongs to the RelA/SpoT family.</text>
</comment>
<dbReference type="FunFam" id="3.10.20.30:FF:000002">
    <property type="entry name" value="GTP pyrophosphokinase (RelA/SpoT)"/>
    <property type="match status" value="1"/>
</dbReference>
<dbReference type="CDD" id="cd01668">
    <property type="entry name" value="TGS_RSH"/>
    <property type="match status" value="1"/>
</dbReference>
<dbReference type="Pfam" id="PF04607">
    <property type="entry name" value="RelA_SpoT"/>
    <property type="match status" value="1"/>
</dbReference>
<sequence>MENPWVTPVSLDFNNADVLSSNTVVAKDKVALAAAKTLIERVGTYLPEESTELVEQAYLYADECHIGQVRKSGEPYIAHPLETALFLADLHLDTHTIVAALLHDVVEDCDISLDEIDRRFGPEVSKLVDGVTKLTRMDDKLQPPADDVASLMDDAESLHAESLRKMLVSMAEDIRVVLIKLADRLHNMNTLDALPPEKRKRIAQETMDIYSPLAHRLGIWEIKWRLDDLAFRYLNEAKYREISKILASKRTEREDYIEKVTAGLRDELTKHGITAEVIGRPKGIYSTYQKMEKYEAQGKQFGDIYDLFALRVLVNEVADCYQSLGVVHQMWHPIPGQFDDYIGNPKENMYQALHTTVICEGGTPLEVQIKTFELHQIAEYGVAAHWAYKEGNSGDQRFEEKMTWLRQLIDWQREVSGTAEFIESVKQDIFHAQVFVYTPKGRIVELTSGSTPVDFAYKIHTDLGHHCIGAKVNGKLVALDTTLENGDTVEVLHSKSDRGPSLDWLNPNRGYVRSAGARQSVRAWFRRQERSTNIQRGKEVLRRELRRLNQKIDDETIMGLFKVDSMEDLLAGLGSGNIAGSLLSHQLAQIGHETEAPLAQRHNELPLSTSSSGITVLGVGDLLTHIGRCCNPIPGDPIVGFITRARGVTVHKQDCSSAQHEDEPERLVDVQWGQETLLYPVRIIMKAYDRVGLLRDVTALVSNEGVNIASVVTGDYTDSTVTLSLTCHTTGLDQLNKLFSKLDGVRGCISVTRDHTIMPIPAHN</sequence>
<dbReference type="SUPFAM" id="SSF81301">
    <property type="entry name" value="Nucleotidyltransferase"/>
    <property type="match status" value="1"/>
</dbReference>
<dbReference type="InterPro" id="IPR012676">
    <property type="entry name" value="TGS-like"/>
</dbReference>
<dbReference type="SUPFAM" id="SSF109604">
    <property type="entry name" value="HD-domain/PDEase-like"/>
    <property type="match status" value="1"/>
</dbReference>
<dbReference type="InterPro" id="IPR002912">
    <property type="entry name" value="ACT_dom"/>
</dbReference>
<keyword evidence="3" id="KW-0175">Coiled coil</keyword>
<evidence type="ECO:0000259" key="5">
    <source>
        <dbReference type="PROSITE" id="PS51831"/>
    </source>
</evidence>
<dbReference type="Pfam" id="PF02824">
    <property type="entry name" value="TGS"/>
    <property type="match status" value="1"/>
</dbReference>
<dbReference type="PROSITE" id="PS51831">
    <property type="entry name" value="HD"/>
    <property type="match status" value="1"/>
</dbReference>
<dbReference type="InterPro" id="IPR006674">
    <property type="entry name" value="HD_domain"/>
</dbReference>
<name>A0A381N8Z9_9ZZZZ</name>
<gene>
    <name evidence="7" type="ORF">METZ01_LOCUS3839</name>
</gene>
<dbReference type="AlphaFoldDB" id="A0A381N8Z9"/>
<dbReference type="SUPFAM" id="SSF81271">
    <property type="entry name" value="TGS-like"/>
    <property type="match status" value="1"/>
</dbReference>
<dbReference type="InterPro" id="IPR003607">
    <property type="entry name" value="HD/PDEase_dom"/>
</dbReference>
<dbReference type="GO" id="GO:0005886">
    <property type="term" value="C:plasma membrane"/>
    <property type="evidence" value="ECO:0007669"/>
    <property type="project" value="TreeGrafter"/>
</dbReference>
<dbReference type="InterPro" id="IPR004811">
    <property type="entry name" value="RelA/Spo_fam"/>
</dbReference>
<dbReference type="InterPro" id="IPR043519">
    <property type="entry name" value="NT_sf"/>
</dbReference>